<dbReference type="InterPro" id="IPR006186">
    <property type="entry name" value="Ser/Thr-sp_prot-phosphatase"/>
</dbReference>
<feature type="domain" description="Calcineurin-like phosphoesterase" evidence="1">
    <location>
        <begin position="188"/>
        <end position="385"/>
    </location>
</feature>
<dbReference type="InterPro" id="IPR027417">
    <property type="entry name" value="P-loop_NTPase"/>
</dbReference>
<dbReference type="InterPro" id="IPR032380">
    <property type="entry name" value="PNKP_ligase_dom"/>
</dbReference>
<keyword evidence="3" id="KW-0418">Kinase</keyword>
<dbReference type="Gene3D" id="3.60.21.10">
    <property type="match status" value="1"/>
</dbReference>
<gene>
    <name evidence="3" type="ORF">H0A36_18115</name>
</gene>
<dbReference type="Pfam" id="PF16542">
    <property type="entry name" value="PNKP_ligase"/>
    <property type="match status" value="1"/>
</dbReference>
<dbReference type="SUPFAM" id="SSF56300">
    <property type="entry name" value="Metallo-dependent phosphatases"/>
    <property type="match status" value="1"/>
</dbReference>
<dbReference type="Gene3D" id="3.40.50.300">
    <property type="entry name" value="P-loop containing nucleotide triphosphate hydrolases"/>
    <property type="match status" value="1"/>
</dbReference>
<dbReference type="Pfam" id="PF00149">
    <property type="entry name" value="Metallophos"/>
    <property type="match status" value="1"/>
</dbReference>
<evidence type="ECO:0000313" key="4">
    <source>
        <dbReference type="Proteomes" id="UP000569732"/>
    </source>
</evidence>
<dbReference type="GO" id="GO:0016791">
    <property type="term" value="F:phosphatase activity"/>
    <property type="evidence" value="ECO:0007669"/>
    <property type="project" value="TreeGrafter"/>
</dbReference>
<dbReference type="GO" id="GO:0005737">
    <property type="term" value="C:cytoplasm"/>
    <property type="evidence" value="ECO:0007669"/>
    <property type="project" value="TreeGrafter"/>
</dbReference>
<accession>A0A853ICZ1</accession>
<dbReference type="InterPro" id="IPR004843">
    <property type="entry name" value="Calcineurin-like_PHP"/>
</dbReference>
<proteinExistence type="predicted"/>
<dbReference type="InterPro" id="IPR041780">
    <property type="entry name" value="MPP_PrpE-like"/>
</dbReference>
<keyword evidence="4" id="KW-1185">Reference proteome</keyword>
<dbReference type="SUPFAM" id="SSF52540">
    <property type="entry name" value="P-loop containing nucleoside triphosphate hydrolases"/>
    <property type="match status" value="1"/>
</dbReference>
<dbReference type="InterPro" id="IPR050126">
    <property type="entry name" value="Ap4A_hydrolase"/>
</dbReference>
<evidence type="ECO:0000259" key="1">
    <source>
        <dbReference type="Pfam" id="PF00149"/>
    </source>
</evidence>
<organism evidence="3 4">
    <name type="scientific">Spartinivicinus marinus</name>
    <dbReference type="NCBI Taxonomy" id="2994442"/>
    <lineage>
        <taxon>Bacteria</taxon>
        <taxon>Pseudomonadati</taxon>
        <taxon>Pseudomonadota</taxon>
        <taxon>Gammaproteobacteria</taxon>
        <taxon>Oceanospirillales</taxon>
        <taxon>Zooshikellaceae</taxon>
        <taxon>Spartinivicinus</taxon>
    </lineage>
</organism>
<dbReference type="GO" id="GO:0016301">
    <property type="term" value="F:kinase activity"/>
    <property type="evidence" value="ECO:0007669"/>
    <property type="project" value="UniProtKB-KW"/>
</dbReference>
<name>A0A853ICZ1_9GAMM</name>
<evidence type="ECO:0000313" key="3">
    <source>
        <dbReference type="EMBL" id="NYZ67934.1"/>
    </source>
</evidence>
<dbReference type="PANTHER" id="PTHR42850:SF7">
    <property type="entry name" value="BIS(5'-NUCLEOSYL)-TETRAPHOSPHATASE PRPE [ASYMMETRICAL]"/>
    <property type="match status" value="1"/>
</dbReference>
<keyword evidence="3" id="KW-0808">Transferase</keyword>
<dbReference type="NCBIfam" id="TIGR04075">
    <property type="entry name" value="bacter_Pnkp"/>
    <property type="match status" value="1"/>
</dbReference>
<dbReference type="RefSeq" id="WP_180569955.1">
    <property type="nucleotide sequence ID" value="NZ_JACCKB010000032.1"/>
</dbReference>
<dbReference type="CDD" id="cd07423">
    <property type="entry name" value="MPP_Prp_like"/>
    <property type="match status" value="1"/>
</dbReference>
<feature type="domain" description="Polynucleotide kinase-phosphatase ligase" evidence="2">
    <location>
        <begin position="476"/>
        <end position="853"/>
    </location>
</feature>
<dbReference type="InterPro" id="IPR024028">
    <property type="entry name" value="PNKP_bac"/>
</dbReference>
<dbReference type="InterPro" id="IPR029052">
    <property type="entry name" value="Metallo-depent_PP-like"/>
</dbReference>
<dbReference type="Pfam" id="PF13671">
    <property type="entry name" value="AAA_33"/>
    <property type="match status" value="1"/>
</dbReference>
<evidence type="ECO:0000259" key="2">
    <source>
        <dbReference type="Pfam" id="PF16542"/>
    </source>
</evidence>
<reference evidence="3 4" key="1">
    <citation type="submission" date="2020-07" db="EMBL/GenBank/DDBJ databases">
        <title>Endozoicomonas sp. nov., isolated from sediment.</title>
        <authorList>
            <person name="Gu T."/>
        </authorList>
    </citation>
    <scope>NUCLEOTIDE SEQUENCE [LARGE SCALE GENOMIC DNA]</scope>
    <source>
        <strain evidence="3 4">SM1973</strain>
    </source>
</reference>
<dbReference type="AlphaFoldDB" id="A0A853ICZ1"/>
<protein>
    <submittedName>
        <fullName evidence="3">Polynucleotide kinase-phosphatase</fullName>
    </submittedName>
</protein>
<dbReference type="PANTHER" id="PTHR42850">
    <property type="entry name" value="METALLOPHOSPHOESTERASE"/>
    <property type="match status" value="1"/>
</dbReference>
<dbReference type="CDD" id="cd00267">
    <property type="entry name" value="ABC_ATPase"/>
    <property type="match status" value="1"/>
</dbReference>
<dbReference type="PRINTS" id="PR00114">
    <property type="entry name" value="STPHPHTASE"/>
</dbReference>
<dbReference type="Gene3D" id="3.30.470.30">
    <property type="entry name" value="DNA ligase/mRNA capping enzyme"/>
    <property type="match status" value="1"/>
</dbReference>
<dbReference type="SUPFAM" id="SSF56091">
    <property type="entry name" value="DNA ligase/mRNA capping enzyme, catalytic domain"/>
    <property type="match status" value="1"/>
</dbReference>
<dbReference type="Proteomes" id="UP000569732">
    <property type="component" value="Unassembled WGS sequence"/>
</dbReference>
<sequence length="858" mass="96378">MTDSNLPKHTIEIPELSLVMLMGASGSGKSTFAKQHFLPTEIISSDFCRGLVADDENDQSASKEAFEVLHLIADKRLQRGLLTVIDATNVQAEARKSLLKIAKANHCLPVAVVLNTPEKECHERNQSRPDRQFGPHVVRNQARQLRSSLKRLKKEGFRHTYALSPEQVEKAQIKRVPLWTNKKYEQGPFDIIGDIHGCFDELIILLEKLGYQITQTDNHKLTFQVTAPEGRKVIFLGDLVDRGPKSNHVLRLVMDMVAQNAAICIPGNHENKLLRKLSGKNVNLSHGLAETMEQLAEETPEFIEKVKDFINSLVSHFVLDDGKLVVAHAGMKEAYQGRGSGTVRSFALYGETTGEKDEYGLPVRYNWAKDYRGKALVVYGHTPVPEAEFFNNTICLDTGCVFGGELTAMRYPEKELLSVPAKQVYYEPSTPLNPESSLSSQQQDDEVLNIEDVTGKRFIKTSIKNSICVEPYYAAAALEQLSRFTVHPKWLNYLPPTMSPCATSELPELLEHPQEAFDYYESQGVLQVVCEEKHMGSRAIVQVCKTADVAEKRFGITSGEQGICYTRTGRRFFNDKQLEAEFIDQVANSVAQAGLWDELNTDWMTLDCELMPWSAKAMELIRQQYASVGSAANAIYPAIAETLKKAENRGLTVKTLLQKTTAAVENAKAFRESYQHYCWPVNGLADIKLAPFHIMATEGAVHSDKDHLWHMSLIKQLADNSNGLLQATAYKVVDLTLVDEQKQAIDWWHRLVANGGEGIVVKPMEFICKGENGWVQPALKVRGPEYLRIIYGPNYSMPEHLHELKKRSLGKKRRLALREFALGIEALERFVKKKPLREIHECIVGLVASTTEPVDPRL</sequence>
<comment type="caution">
    <text evidence="3">The sequence shown here is derived from an EMBL/GenBank/DDBJ whole genome shotgun (WGS) entry which is preliminary data.</text>
</comment>
<dbReference type="EMBL" id="JACCKB010000032">
    <property type="protein sequence ID" value="NYZ67934.1"/>
    <property type="molecule type" value="Genomic_DNA"/>
</dbReference>